<evidence type="ECO:0000313" key="8">
    <source>
        <dbReference type="Proteomes" id="UP000886884"/>
    </source>
</evidence>
<evidence type="ECO:0000256" key="2">
    <source>
        <dbReference type="ARBA" id="ARBA00022729"/>
    </source>
</evidence>
<dbReference type="Proteomes" id="UP000886884">
    <property type="component" value="Unassembled WGS sequence"/>
</dbReference>
<dbReference type="InterPro" id="IPR006059">
    <property type="entry name" value="SBP"/>
</dbReference>
<dbReference type="Gene3D" id="3.40.190.10">
    <property type="entry name" value="Periplasmic binding protein-like II"/>
    <property type="match status" value="2"/>
</dbReference>
<keyword evidence="4" id="KW-0564">Palmitate</keyword>
<dbReference type="PANTHER" id="PTHR43649">
    <property type="entry name" value="ARABINOSE-BINDING PROTEIN-RELATED"/>
    <property type="match status" value="1"/>
</dbReference>
<dbReference type="Pfam" id="PF01547">
    <property type="entry name" value="SBP_bac_1"/>
    <property type="match status" value="1"/>
</dbReference>
<reference evidence="7" key="1">
    <citation type="submission" date="2020-10" db="EMBL/GenBank/DDBJ databases">
        <authorList>
            <person name="Gilroy R."/>
        </authorList>
    </citation>
    <scope>NUCLEOTIDE SEQUENCE</scope>
    <source>
        <strain evidence="7">CHK183-6373</strain>
    </source>
</reference>
<accession>A0A9D1P958</accession>
<dbReference type="SUPFAM" id="SSF53850">
    <property type="entry name" value="Periplasmic binding protein-like II"/>
    <property type="match status" value="1"/>
</dbReference>
<gene>
    <name evidence="7" type="ORF">IAA64_09400</name>
</gene>
<evidence type="ECO:0000256" key="3">
    <source>
        <dbReference type="ARBA" id="ARBA00023136"/>
    </source>
</evidence>
<evidence type="ECO:0000256" key="4">
    <source>
        <dbReference type="ARBA" id="ARBA00023139"/>
    </source>
</evidence>
<evidence type="ECO:0000313" key="7">
    <source>
        <dbReference type="EMBL" id="HIV28175.1"/>
    </source>
</evidence>
<reference evidence="7" key="2">
    <citation type="journal article" date="2021" name="PeerJ">
        <title>Extensive microbial diversity within the chicken gut microbiome revealed by metagenomics and culture.</title>
        <authorList>
            <person name="Gilroy R."/>
            <person name="Ravi A."/>
            <person name="Getino M."/>
            <person name="Pursley I."/>
            <person name="Horton D.L."/>
            <person name="Alikhan N.F."/>
            <person name="Baker D."/>
            <person name="Gharbi K."/>
            <person name="Hall N."/>
            <person name="Watson M."/>
            <person name="Adriaenssens E.M."/>
            <person name="Foster-Nyarko E."/>
            <person name="Jarju S."/>
            <person name="Secka A."/>
            <person name="Antonio M."/>
            <person name="Oren A."/>
            <person name="Chaudhuri R.R."/>
            <person name="La Ragione R."/>
            <person name="Hildebrand F."/>
            <person name="Pallen M.J."/>
        </authorList>
    </citation>
    <scope>NUCLEOTIDE SEQUENCE</scope>
    <source>
        <strain evidence="7">CHK183-6373</strain>
    </source>
</reference>
<keyword evidence="2 6" id="KW-0732">Signal</keyword>
<evidence type="ECO:0000256" key="6">
    <source>
        <dbReference type="SAM" id="SignalP"/>
    </source>
</evidence>
<evidence type="ECO:0000256" key="1">
    <source>
        <dbReference type="ARBA" id="ARBA00022475"/>
    </source>
</evidence>
<dbReference type="AlphaFoldDB" id="A0A9D1P958"/>
<keyword evidence="3" id="KW-0472">Membrane</keyword>
<keyword evidence="1" id="KW-1003">Cell membrane</keyword>
<dbReference type="InterPro" id="IPR050490">
    <property type="entry name" value="Bact_solute-bd_prot1"/>
</dbReference>
<comment type="caution">
    <text evidence="7">The sequence shown here is derived from an EMBL/GenBank/DDBJ whole genome shotgun (WGS) entry which is preliminary data.</text>
</comment>
<evidence type="ECO:0000256" key="5">
    <source>
        <dbReference type="ARBA" id="ARBA00023288"/>
    </source>
</evidence>
<organism evidence="7 8">
    <name type="scientific">Candidatus Ornithocaccomicrobium faecavium</name>
    <dbReference type="NCBI Taxonomy" id="2840890"/>
    <lineage>
        <taxon>Bacteria</taxon>
        <taxon>Bacillati</taxon>
        <taxon>Bacillota</taxon>
        <taxon>Clostridia</taxon>
        <taxon>Candidatus Ornithocaccomicrobium</taxon>
    </lineage>
</organism>
<name>A0A9D1P958_9FIRM</name>
<keyword evidence="5" id="KW-0449">Lipoprotein</keyword>
<sequence length="559" mass="62890">MRKALSVALLLVLLCSMSAVAEEAAGTVDYAAWGANLPFVPEGETVTLKIAVPQSADNYDWDQVWFWKWASEAMNIHFEVEQIPDASVDQRVNLMFASGEVPDILFGIGLSTANLVKYGQYEQQLLPINAYITEELTPNLYAWSQEESFENCICPDGNQYVFPYIDRLVFNSGNGHPIYVNKEWMDELGYEMPTTVEELTELLRAFKADDPDCIPMGGSAMGISYVMTHLQNAYGLQTISGDNYGIQPSLRRSQDLVVPCATPEYKEYLTTMHTWYAEGLISPDFFTMDRVTDMAQAAEGKYGAWAYPYDQANPDLEAVQKWYAVPSLLSTTNDVYSVPRSSASVRPGNAVISADTEYPELCMKFMDFFYSPLGTIYGWYGPMAGTADTLDMVGGWYADENGDIQYVDVDNGKFSSGYQYSIGCVAPCSTARMNNRCELGWDSSVYSTTALLQHFAGLEPQPEKRDPNIASQFPHYTLYTYDTLHLAEDQFNTQYVYFDEETAIQVQDLQTVIRNYVTTETAKFITGARSLDEFDAYLEELEAIGVDEYLQYYKDVTGR</sequence>
<feature type="signal peptide" evidence="6">
    <location>
        <begin position="1"/>
        <end position="21"/>
    </location>
</feature>
<feature type="chain" id="PRO_5038604499" evidence="6">
    <location>
        <begin position="22"/>
        <end position="559"/>
    </location>
</feature>
<protein>
    <submittedName>
        <fullName evidence="7">Extracellular solute-binding protein</fullName>
    </submittedName>
</protein>
<dbReference type="PANTHER" id="PTHR43649:SF33">
    <property type="entry name" value="POLYGALACTURONAN_RHAMNOGALACTURONAN-BINDING PROTEIN YTCQ"/>
    <property type="match status" value="1"/>
</dbReference>
<dbReference type="EMBL" id="DVOT01000169">
    <property type="protein sequence ID" value="HIV28175.1"/>
    <property type="molecule type" value="Genomic_DNA"/>
</dbReference>
<proteinExistence type="predicted"/>